<protein>
    <submittedName>
        <fullName evidence="2">Uncharacterized protein</fullName>
    </submittedName>
</protein>
<dbReference type="OrthoDB" id="3564125at2759"/>
<proteinExistence type="predicted"/>
<gene>
    <name evidence="2" type="ORF">BTUL_0005g01170</name>
</gene>
<dbReference type="EMBL" id="PQXH01000005">
    <property type="protein sequence ID" value="TGO19268.1"/>
    <property type="molecule type" value="Genomic_DNA"/>
</dbReference>
<dbReference type="Proteomes" id="UP000297777">
    <property type="component" value="Unassembled WGS sequence"/>
</dbReference>
<feature type="compositionally biased region" description="Polar residues" evidence="1">
    <location>
        <begin position="44"/>
        <end position="100"/>
    </location>
</feature>
<keyword evidence="3" id="KW-1185">Reference proteome</keyword>
<accession>A0A4Z1F6Z3</accession>
<evidence type="ECO:0000313" key="2">
    <source>
        <dbReference type="EMBL" id="TGO19268.1"/>
    </source>
</evidence>
<evidence type="ECO:0000313" key="3">
    <source>
        <dbReference type="Proteomes" id="UP000297777"/>
    </source>
</evidence>
<dbReference type="AlphaFoldDB" id="A0A4Z1F6Z3"/>
<feature type="region of interest" description="Disordered" evidence="1">
    <location>
        <begin position="1"/>
        <end position="100"/>
    </location>
</feature>
<reference evidence="2 3" key="1">
    <citation type="submission" date="2017-12" db="EMBL/GenBank/DDBJ databases">
        <title>Comparative genomics of Botrytis spp.</title>
        <authorList>
            <person name="Valero-Jimenez C.A."/>
            <person name="Tapia P."/>
            <person name="Veloso J."/>
            <person name="Silva-Moreno E."/>
            <person name="Staats M."/>
            <person name="Valdes J.H."/>
            <person name="Van Kan J.A.L."/>
        </authorList>
    </citation>
    <scope>NUCLEOTIDE SEQUENCE [LARGE SCALE GENOMIC DNA]</scope>
    <source>
        <strain evidence="2 3">Bt9001</strain>
    </source>
</reference>
<evidence type="ECO:0000256" key="1">
    <source>
        <dbReference type="SAM" id="MobiDB-lite"/>
    </source>
</evidence>
<sequence length="138" mass="15276">MAHQDSPQSSPSSSTTENPIVAVGRKVKSVLSTHQRPTIRIYRDSSTAESRNVPSTRDFSEKSTSTSLPHGSTQQNRTGLSEQSVTQAANRPLPSQGNVFTNRFRSLFGRGEYSKEPESYEHEYDPDMVDLLDVMGIS</sequence>
<feature type="compositionally biased region" description="Low complexity" evidence="1">
    <location>
        <begin position="1"/>
        <end position="14"/>
    </location>
</feature>
<organism evidence="2 3">
    <name type="scientific">Botrytis tulipae</name>
    <dbReference type="NCBI Taxonomy" id="87230"/>
    <lineage>
        <taxon>Eukaryota</taxon>
        <taxon>Fungi</taxon>
        <taxon>Dikarya</taxon>
        <taxon>Ascomycota</taxon>
        <taxon>Pezizomycotina</taxon>
        <taxon>Leotiomycetes</taxon>
        <taxon>Helotiales</taxon>
        <taxon>Sclerotiniaceae</taxon>
        <taxon>Botrytis</taxon>
    </lineage>
</organism>
<name>A0A4Z1F6Z3_9HELO</name>
<comment type="caution">
    <text evidence="2">The sequence shown here is derived from an EMBL/GenBank/DDBJ whole genome shotgun (WGS) entry which is preliminary data.</text>
</comment>